<reference evidence="1" key="1">
    <citation type="journal article" date="2023" name="Science">
        <title>Genome structures resolve the early diversification of teleost fishes.</title>
        <authorList>
            <person name="Parey E."/>
            <person name="Louis A."/>
            <person name="Montfort J."/>
            <person name="Bouchez O."/>
            <person name="Roques C."/>
            <person name="Iampietro C."/>
            <person name="Lluch J."/>
            <person name="Castinel A."/>
            <person name="Donnadieu C."/>
            <person name="Desvignes T."/>
            <person name="Floi Bucao C."/>
            <person name="Jouanno E."/>
            <person name="Wen M."/>
            <person name="Mejri S."/>
            <person name="Dirks R."/>
            <person name="Jansen H."/>
            <person name="Henkel C."/>
            <person name="Chen W.J."/>
            <person name="Zahm M."/>
            <person name="Cabau C."/>
            <person name="Klopp C."/>
            <person name="Thompson A.W."/>
            <person name="Robinson-Rechavi M."/>
            <person name="Braasch I."/>
            <person name="Lecointre G."/>
            <person name="Bobe J."/>
            <person name="Postlethwait J.H."/>
            <person name="Berthelot C."/>
            <person name="Roest Crollius H."/>
            <person name="Guiguen Y."/>
        </authorList>
    </citation>
    <scope>NUCLEOTIDE SEQUENCE</scope>
    <source>
        <strain evidence="1">NC1722</strain>
    </source>
</reference>
<comment type="caution">
    <text evidence="1">The sequence shown here is derived from an EMBL/GenBank/DDBJ whole genome shotgun (WGS) entry which is preliminary data.</text>
</comment>
<name>A0AAD7SWN3_9TELE</name>
<gene>
    <name evidence="1" type="ORF">AAFF_G00217270</name>
</gene>
<keyword evidence="2" id="KW-1185">Reference proteome</keyword>
<dbReference type="AlphaFoldDB" id="A0AAD7SWN3"/>
<protein>
    <submittedName>
        <fullName evidence="1">Uncharacterized protein</fullName>
    </submittedName>
</protein>
<dbReference type="Proteomes" id="UP001221898">
    <property type="component" value="Unassembled WGS sequence"/>
</dbReference>
<organism evidence="1 2">
    <name type="scientific">Aldrovandia affinis</name>
    <dbReference type="NCBI Taxonomy" id="143900"/>
    <lineage>
        <taxon>Eukaryota</taxon>
        <taxon>Metazoa</taxon>
        <taxon>Chordata</taxon>
        <taxon>Craniata</taxon>
        <taxon>Vertebrata</taxon>
        <taxon>Euteleostomi</taxon>
        <taxon>Actinopterygii</taxon>
        <taxon>Neopterygii</taxon>
        <taxon>Teleostei</taxon>
        <taxon>Notacanthiformes</taxon>
        <taxon>Halosauridae</taxon>
        <taxon>Aldrovandia</taxon>
    </lineage>
</organism>
<evidence type="ECO:0000313" key="1">
    <source>
        <dbReference type="EMBL" id="KAJ8409668.1"/>
    </source>
</evidence>
<proteinExistence type="predicted"/>
<accession>A0AAD7SWN3</accession>
<evidence type="ECO:0000313" key="2">
    <source>
        <dbReference type="Proteomes" id="UP001221898"/>
    </source>
</evidence>
<dbReference type="EMBL" id="JAINUG010000029">
    <property type="protein sequence ID" value="KAJ8409668.1"/>
    <property type="molecule type" value="Genomic_DNA"/>
</dbReference>
<sequence length="69" mass="8262">MRALPIHRDHGIFLSRNHQLAGALRQRPLERKRYPWFTKLRCLQTSSRRRRDPVSTTDRFSVLDLSMSQ</sequence>